<gene>
    <name evidence="3" type="ORF">F0P93_15695</name>
</gene>
<dbReference type="Proteomes" id="UP000326344">
    <property type="component" value="Unassembled WGS sequence"/>
</dbReference>
<evidence type="ECO:0000313" key="4">
    <source>
        <dbReference type="Proteomes" id="UP000326344"/>
    </source>
</evidence>
<feature type="signal peptide" evidence="2">
    <location>
        <begin position="1"/>
        <end position="29"/>
    </location>
</feature>
<comment type="caution">
    <text evidence="3">The sequence shown here is derived from an EMBL/GenBank/DDBJ whole genome shotgun (WGS) entry which is preliminary data.</text>
</comment>
<evidence type="ECO:0000313" key="3">
    <source>
        <dbReference type="EMBL" id="KAA9354054.1"/>
    </source>
</evidence>
<feature type="compositionally biased region" description="Polar residues" evidence="1">
    <location>
        <begin position="635"/>
        <end position="648"/>
    </location>
</feature>
<sequence>MASLSKIRTGHRAFWLLFVAFFGPKTAWAQQVQVTVNVLPPYSAYIQDYATSVNRVQIFVRNTTTTAVNIRLQASVTGDNGVDIRTLPNFRPVVPLRLGPLENKLLTRPDLEGLFDLNQISVEGLDKNLLYQGKPLPDGQYQLCVQVFDNATSRQLSAGEPLGCSPPFPVRAIEPPILIAPLCDGEILPTTPQVTVFTWTPPTGISPAQVSYTLRVVELPLENVDPNVFIDAVTLPPSGIEIKNLLTSTFLYGPQYLPLKPGKRYAWRVQAVDKTGRLNLLNNGKSPVCAFRYGPMLRDPLGDNPPHYLAFLKPGEGKGRKLPEVALGYGNPLYLSWEMSGPLATMLAENRSSPSGQENALKTPAKSHDLTKTNLSYRVLIKTLAQPNKPAQIVLDRQVKTPYLSAEKGDLPATLLPGKPYRAEVELVGLTDLQRKTFGLSSRPIAAEPRSFSLVSKNSGSQSDSVYVKGVLVFRYPGENGGGHVMPNTWLMLKRIEKSGYENNMGYTKTNALGEFTVAVARWQITPADTVVKANSYQVRYRVVSGNMYLLPSEQTFTISHEQVGPLDAGTILMPAKGYRLSITARQAYNDWPGAPHVNLSGKRLVLYRKPNKQVDDYRLPLEGQIDRSTDEQKQAQNDTTSGGQTSIGLGAYAANSGTNTQKKPANPVNAGPLNADADKKKEVITTQLQANALQKEVEQAGYTFIGITTLQADGNAYKAGIDQLLYAFNPLDKYAVYCPDCGQNPDDAETFWINAPKEALSPVLARTESYTFNIQTTEAPTVTFKGKLTYRFADLGKDGADVRPLGKTLVRLQVVYRSSNGKTLYYNQVPSGFAEFHKTLNQTLATDETDQDGNFSFSVKLTKPLELGTLDPVTESNADFGTDQNVYVRTLQVMVDNAYYTHPSSQFGDTAEERIQPQGQYDLGNLLSKVRSYGLTVEVRSDTTGLGGAEKQVSGIQQVLSGIAVHVLRRPLPVAPGLAPPKDEGQGLNEKMTLNGVTYAVVSSGKTNAEGIVKFTRLVVAKDEADTYLIATQSGKTGQNNYEMVSLKSILLSEKYYPDCMEHPYSNASAAQLKEAIAKGQVTYKKDVGTIGSVSIDCAWTTMRVADSPVNNSGALLKYTSNAAFTDDYKYGLIAPITRFLKPGNPSVNLRVVDKTNPTKGIWAAEVYLNHGNKIIAGHWSDPSGYVSFTDLPTGKNTVLTIEKEGYIFDSYVYYDPVKKDTVKMSAGAELKINLGDLMLGQNVYIDRILMQPNTRYIGSTVDQDAVEANPGVQPKPSLEAYVQIDDGYYFKTFPSNGNKNVQRFAAYAPSSKADSLKIYPVNISYFNEFRLVSQLPKPIPSTLASDAKGMLSVDAGEIKIYQRDHRISFFLLDNVAKKPIKGGTVRLFGRNEPGFVFGPSDGDGLLDAQFKNVSVENLFVEILAPGYVTKTQSVTNVESKSSKIQPVLLEPASLIKGVVVVKTADNKEKPLVGAEVFVAGGSNTQTPYSTTSGPGGSFTLAVGKQLKDVTIQATYREAGSQSSSTGRGGTPVNVVVAGESYAGATEKNYPVPQAPGASLKLTLTSFDTFKISTIWGFPIKVETLTALPNGTVRVSGEVDLSGTNLGPFAILDPDLRVRFENVIFKPSASDPKLGEPTTVNVPLKTGILNNLGYYSKLYKPGDVPLYNIRLTAFDNVFSGGNFQIVKSEGSAGVIMAQAQVIDNSFKFSENLLKYQKGQFFLYDPKTAGQPGTRPIVVAFDSGNGTKKRTDFGICSKDGKPIELELLAFKATSSLEGSRLMGDEIHLSPTLTCHLKDAIPSSMTVNVGDLVLKNNTVDAKSGQTPLTFTLAGKWSVEVRNWVLDYKQGGFYATEGVVKTGKVDMPISLFNLRADFFKLDAKPTNTLDLAGIAQINLGGKAYFGYDQATGSDQKGHWALVVVPDGNKQAGVLSAASKLPGLSSDLSFETISLLDNGEDVFSFGASSQLVNYYGGVMTVRPKTIETGPDYFSFDAGMSTTIPNAPKDVPMRLTYFRPGGTGPVTLKTIVPGGYTIDTKGQVRFVAGQDVAQDGAQKTAFYFGDKIMAIRGMVEEPGKLKLGQTDNVKNGGVVLVHSIQDGGSTYITHDVTIDLNDSKKVESLPVQAFVKANYKPLKIDLGGKSFGSVQCYQPVKGGQWDLLTFSGIPQGYTMIPEKEENRLTFTNYGSIRAENQKIKADGIGGEGGFPGMSLEYDMPNSRFTGTVTLPPNMPLPPTMRVQKGVAQVRIDPKGFYLAASATVENVPLIIPVTMTAGLMLGYYDSPEFKDAESILFSNTHRKSLPCAFGTGFKGVFVNGQLPIPVIDNFTYQQSFGVGEVKMGLNAYVDGYAFANYQSGGGFTFGTGLGAGVHYYAYGQVLNVSASGSIDVDGASQFALNLNGSTVSMAADMKMSANFNARLNVDLGIDSYSVDQTIGFCLGMNMPNLSYTIGGGASVSAPKFSCDFNSCEEKGCQSVSTNQ</sequence>
<evidence type="ECO:0000256" key="1">
    <source>
        <dbReference type="SAM" id="MobiDB-lite"/>
    </source>
</evidence>
<accession>A0A5N1JM69</accession>
<proteinExistence type="predicted"/>
<feature type="chain" id="PRO_5024903654" description="TANFOR domain-containing protein" evidence="2">
    <location>
        <begin position="30"/>
        <end position="2479"/>
    </location>
</feature>
<keyword evidence="4" id="KW-1185">Reference proteome</keyword>
<organism evidence="3 4">
    <name type="scientific">Larkinella humicola</name>
    <dbReference type="NCBI Taxonomy" id="2607654"/>
    <lineage>
        <taxon>Bacteria</taxon>
        <taxon>Pseudomonadati</taxon>
        <taxon>Bacteroidota</taxon>
        <taxon>Cytophagia</taxon>
        <taxon>Cytophagales</taxon>
        <taxon>Spirosomataceae</taxon>
        <taxon>Larkinella</taxon>
    </lineage>
</organism>
<dbReference type="RefSeq" id="WP_150877453.1">
    <property type="nucleotide sequence ID" value="NZ_VTWS01000003.1"/>
</dbReference>
<evidence type="ECO:0008006" key="5">
    <source>
        <dbReference type="Google" id="ProtNLM"/>
    </source>
</evidence>
<name>A0A5N1JM69_9BACT</name>
<dbReference type="EMBL" id="VTWS01000003">
    <property type="protein sequence ID" value="KAA9354054.1"/>
    <property type="molecule type" value="Genomic_DNA"/>
</dbReference>
<reference evidence="3 4" key="1">
    <citation type="submission" date="2019-09" db="EMBL/GenBank/DDBJ databases">
        <title>Genome Sequence of Larkinella sp MA1.</title>
        <authorList>
            <person name="Srinivasan S."/>
        </authorList>
    </citation>
    <scope>NUCLEOTIDE SEQUENCE [LARGE SCALE GENOMIC DNA]</scope>
    <source>
        <strain evidence="3 4">MA1</strain>
    </source>
</reference>
<keyword evidence="2" id="KW-0732">Signal</keyword>
<protein>
    <recommendedName>
        <fullName evidence="5">TANFOR domain-containing protein</fullName>
    </recommendedName>
</protein>
<feature type="region of interest" description="Disordered" evidence="1">
    <location>
        <begin position="627"/>
        <end position="675"/>
    </location>
</feature>
<evidence type="ECO:0000256" key="2">
    <source>
        <dbReference type="SAM" id="SignalP"/>
    </source>
</evidence>